<dbReference type="InterPro" id="IPR032675">
    <property type="entry name" value="LRR_dom_sf"/>
</dbReference>
<keyword evidence="12" id="KW-1185">Reference proteome</keyword>
<dbReference type="OrthoDB" id="6334211at2759"/>
<organism evidence="11 12">
    <name type="scientific">Ignelater luminosus</name>
    <name type="common">Cucubano</name>
    <name type="synonym">Pyrophorus luminosus</name>
    <dbReference type="NCBI Taxonomy" id="2038154"/>
    <lineage>
        <taxon>Eukaryota</taxon>
        <taxon>Metazoa</taxon>
        <taxon>Ecdysozoa</taxon>
        <taxon>Arthropoda</taxon>
        <taxon>Hexapoda</taxon>
        <taxon>Insecta</taxon>
        <taxon>Pterygota</taxon>
        <taxon>Neoptera</taxon>
        <taxon>Endopterygota</taxon>
        <taxon>Coleoptera</taxon>
        <taxon>Polyphaga</taxon>
        <taxon>Elateriformia</taxon>
        <taxon>Elateroidea</taxon>
        <taxon>Elateridae</taxon>
        <taxon>Agrypninae</taxon>
        <taxon>Pyrophorini</taxon>
        <taxon>Ignelater</taxon>
    </lineage>
</organism>
<gene>
    <name evidence="11" type="ORF">ILUMI_10197</name>
</gene>
<dbReference type="AlphaFoldDB" id="A0A8K0GBP7"/>
<evidence type="ECO:0000256" key="5">
    <source>
        <dbReference type="ARBA" id="ARBA00022737"/>
    </source>
</evidence>
<keyword evidence="6" id="KW-0969">Cilium</keyword>
<evidence type="ECO:0000256" key="4">
    <source>
        <dbReference type="ARBA" id="ARBA00022614"/>
    </source>
</evidence>
<dbReference type="PANTHER" id="PTHR45973:SF9">
    <property type="entry name" value="LEUCINE-RICH REPEAT-CONTAINING PROTEIN 46"/>
    <property type="match status" value="1"/>
</dbReference>
<dbReference type="Gene3D" id="3.40.50.300">
    <property type="entry name" value="P-loop containing nucleotide triphosphate hydrolases"/>
    <property type="match status" value="1"/>
</dbReference>
<dbReference type="Proteomes" id="UP000801492">
    <property type="component" value="Unassembled WGS sequence"/>
</dbReference>
<dbReference type="SUPFAM" id="SSF52540">
    <property type="entry name" value="P-loop containing nucleoside triphosphate hydrolases"/>
    <property type="match status" value="1"/>
</dbReference>
<dbReference type="PROSITE" id="PS51450">
    <property type="entry name" value="LRR"/>
    <property type="match status" value="2"/>
</dbReference>
<comment type="caution">
    <text evidence="11">The sequence shown here is derived from an EMBL/GenBank/DDBJ whole genome shotgun (WGS) entry which is preliminary data.</text>
</comment>
<dbReference type="Gene3D" id="3.80.10.10">
    <property type="entry name" value="Ribonuclease Inhibitor"/>
    <property type="match status" value="2"/>
</dbReference>
<feature type="region of interest" description="Disordered" evidence="9">
    <location>
        <begin position="22"/>
        <end position="63"/>
    </location>
</feature>
<evidence type="ECO:0000256" key="7">
    <source>
        <dbReference type="ARBA" id="ARBA00023273"/>
    </source>
</evidence>
<comment type="function">
    <text evidence="1">Cilium-specific protein required for cilia structures.</text>
</comment>
<reference evidence="11" key="1">
    <citation type="submission" date="2019-08" db="EMBL/GenBank/DDBJ databases">
        <title>The genome of the North American firefly Photinus pyralis.</title>
        <authorList>
            <consortium name="Photinus pyralis genome working group"/>
            <person name="Fallon T.R."/>
            <person name="Sander Lower S.E."/>
            <person name="Weng J.-K."/>
        </authorList>
    </citation>
    <scope>NUCLEOTIDE SEQUENCE</scope>
    <source>
        <strain evidence="11">TRF0915ILg1</strain>
        <tissue evidence="11">Whole body</tissue>
    </source>
</reference>
<dbReference type="PANTHER" id="PTHR45973">
    <property type="entry name" value="PROTEIN PHOSPHATASE 1 REGULATORY SUBUNIT SDS22-RELATED"/>
    <property type="match status" value="1"/>
</dbReference>
<dbReference type="GO" id="GO:0005929">
    <property type="term" value="C:cilium"/>
    <property type="evidence" value="ECO:0007669"/>
    <property type="project" value="UniProtKB-SubCell"/>
</dbReference>
<keyword evidence="7" id="KW-0966">Cell projection</keyword>
<evidence type="ECO:0000313" key="12">
    <source>
        <dbReference type="Proteomes" id="UP000801492"/>
    </source>
</evidence>
<evidence type="ECO:0000256" key="8">
    <source>
        <dbReference type="ARBA" id="ARBA00024433"/>
    </source>
</evidence>
<evidence type="ECO:0000256" key="1">
    <source>
        <dbReference type="ARBA" id="ARBA00003843"/>
    </source>
</evidence>
<dbReference type="PROSITE" id="PS50052">
    <property type="entry name" value="GUANYLATE_KINASE_2"/>
    <property type="match status" value="1"/>
</dbReference>
<dbReference type="InterPro" id="IPR008145">
    <property type="entry name" value="GK/Ca_channel_bsu"/>
</dbReference>
<evidence type="ECO:0000259" key="10">
    <source>
        <dbReference type="PROSITE" id="PS50052"/>
    </source>
</evidence>
<accession>A0A8K0GBP7</accession>
<feature type="non-terminal residue" evidence="11">
    <location>
        <position position="1"/>
    </location>
</feature>
<feature type="compositionally biased region" description="Polar residues" evidence="9">
    <location>
        <begin position="22"/>
        <end position="37"/>
    </location>
</feature>
<evidence type="ECO:0000256" key="6">
    <source>
        <dbReference type="ARBA" id="ARBA00023069"/>
    </source>
</evidence>
<protein>
    <recommendedName>
        <fullName evidence="8">Dynein axonemal assembly factor 1 homolog</fullName>
    </recommendedName>
</protein>
<comment type="similarity">
    <text evidence="3">Belongs to the DNAAF1 family.</text>
</comment>
<sequence>MESVKSLEDGLIWDSKVNVLQASTPSITKTPTASRQIVQEKEAEEEDEEGAKSESSPKSSLLTEKSEGLIDWGSDISWPDLNLPGTWGAQTLEENPWDDSKRPYAKSRKYSDLELNDIEGRGVLTDRVIAACSSYLDRSPETGKYVLCKVKLSKKILNDISILGYHHFVQYVDLSWNELSDVTPLGQLPFLMYLDVSHNFLIKVLDFRAPFNLTYVNYSYNLISEIQDLSSFWSIVHLNLSHNTIHLIEGLQDLKYLRHLDLSYNSIEFIEKLNHMKLLTLDLENNKITRFEEGNNVGFKTLIDILRINLAFNHLKTLKLFVGVTGIQSINFIENALDDLMEINYLRELNYLTEIDFRGNPIATMQFYVEVCLNTIKSLYALDGECIDASKKVLLRDHYNPPPHLQAAKNAAKTLFLQQINDPVLGSPVIPFDQPSPPIIILVGPPGSNKGKLVNHFCSKFNRLTVRGVSHTTREQTDEEIDGESYHFIDKHTFRLMAHNGEFLTVSQFLGHCFGLAETEISKTIEKTSALVFHTSLTGALTLRMKGLRCVLVLAMTSNVDVHRKWLHEKYYNWYKESVYKGAVEVENNPTKAKQFLKQCDQILKSNTEEMAKDLVDTMLQRITNNKCIDVEINEVPENISIHSEKSERSEKSEKSDKCGLLTIMEESSAELIKSKNQSRSSGILKSPSNRSRCSTTDTHCPRVSVTFDEGGIVNQPNTSQHARVQACRSVTFSDEQYGLTEHLSPAQLSISGTVVRTPGQESVVLSVLSQGYLSKKESDSDVLWDTQTEAIKVVIEDVIKSRETYLELHCSNPGLFSEV</sequence>
<dbReference type="Pfam" id="PF00625">
    <property type="entry name" value="Guanylate_kin"/>
    <property type="match status" value="1"/>
</dbReference>
<comment type="subcellular location">
    <subcellularLocation>
        <location evidence="2">Cell projection</location>
        <location evidence="2">Cilium</location>
    </subcellularLocation>
</comment>
<evidence type="ECO:0000256" key="3">
    <source>
        <dbReference type="ARBA" id="ARBA00006453"/>
    </source>
</evidence>
<keyword evidence="5" id="KW-0677">Repeat</keyword>
<dbReference type="SMART" id="SM00072">
    <property type="entry name" value="GuKc"/>
    <property type="match status" value="1"/>
</dbReference>
<dbReference type="SUPFAM" id="SSF52058">
    <property type="entry name" value="L domain-like"/>
    <property type="match status" value="1"/>
</dbReference>
<proteinExistence type="inferred from homology"/>
<evidence type="ECO:0000256" key="9">
    <source>
        <dbReference type="SAM" id="MobiDB-lite"/>
    </source>
</evidence>
<dbReference type="InterPro" id="IPR001611">
    <property type="entry name" value="Leu-rich_rpt"/>
</dbReference>
<evidence type="ECO:0000256" key="2">
    <source>
        <dbReference type="ARBA" id="ARBA00004138"/>
    </source>
</evidence>
<feature type="region of interest" description="Disordered" evidence="9">
    <location>
        <begin position="675"/>
        <end position="698"/>
    </location>
</feature>
<evidence type="ECO:0000313" key="11">
    <source>
        <dbReference type="EMBL" id="KAF2895977.1"/>
    </source>
</evidence>
<dbReference type="EMBL" id="VTPC01005468">
    <property type="protein sequence ID" value="KAF2895977.1"/>
    <property type="molecule type" value="Genomic_DNA"/>
</dbReference>
<dbReference type="InterPro" id="IPR050576">
    <property type="entry name" value="Cilia_flagella_integrity"/>
</dbReference>
<feature type="domain" description="Guanylate kinase-like" evidence="10">
    <location>
        <begin position="437"/>
        <end position="641"/>
    </location>
</feature>
<dbReference type="InterPro" id="IPR027417">
    <property type="entry name" value="P-loop_NTPase"/>
</dbReference>
<name>A0A8K0GBP7_IGNLU</name>
<dbReference type="InterPro" id="IPR008144">
    <property type="entry name" value="Guanylate_kin-like_dom"/>
</dbReference>
<keyword evidence="4" id="KW-0433">Leucine-rich repeat</keyword>